<name>A0A8D2IIR9_VARKO</name>
<organism evidence="11 12">
    <name type="scientific">Varanus komodoensis</name>
    <name type="common">Komodo dragon</name>
    <dbReference type="NCBI Taxonomy" id="61221"/>
    <lineage>
        <taxon>Eukaryota</taxon>
        <taxon>Metazoa</taxon>
        <taxon>Chordata</taxon>
        <taxon>Craniata</taxon>
        <taxon>Vertebrata</taxon>
        <taxon>Euteleostomi</taxon>
        <taxon>Lepidosauria</taxon>
        <taxon>Squamata</taxon>
        <taxon>Bifurcata</taxon>
        <taxon>Unidentata</taxon>
        <taxon>Episquamata</taxon>
        <taxon>Toxicofera</taxon>
        <taxon>Anguimorpha</taxon>
        <taxon>Paleoanguimorpha</taxon>
        <taxon>Varanoidea</taxon>
        <taxon>Varanidae</taxon>
        <taxon>Varanus</taxon>
    </lineage>
</organism>
<accession>A0A8D2IIR9</accession>
<evidence type="ECO:0000256" key="2">
    <source>
        <dbReference type="ARBA" id="ARBA00004673"/>
    </source>
</evidence>
<dbReference type="InterPro" id="IPR003205">
    <property type="entry name" value="Cyt_c_oxidase_su8"/>
</dbReference>
<feature type="transmembrane region" description="Helical" evidence="10">
    <location>
        <begin position="46"/>
        <end position="64"/>
    </location>
</feature>
<dbReference type="Ensembl" id="ENSVKKT00000000030.1">
    <property type="protein sequence ID" value="ENSVKKP00000000030.1"/>
    <property type="gene ID" value="ENSVKKG00000000036.1"/>
</dbReference>
<dbReference type="GO" id="GO:0045277">
    <property type="term" value="C:respiratory chain complex IV"/>
    <property type="evidence" value="ECO:0007669"/>
    <property type="project" value="InterPro"/>
</dbReference>
<evidence type="ECO:0000256" key="3">
    <source>
        <dbReference type="ARBA" id="ARBA00010117"/>
    </source>
</evidence>
<reference evidence="11" key="1">
    <citation type="submission" date="2025-08" db="UniProtKB">
        <authorList>
            <consortium name="Ensembl"/>
        </authorList>
    </citation>
    <scope>IDENTIFICATION</scope>
</reference>
<evidence type="ECO:0000256" key="7">
    <source>
        <dbReference type="ARBA" id="ARBA00022989"/>
    </source>
</evidence>
<dbReference type="InterPro" id="IPR036548">
    <property type="entry name" value="Cyt_c_oxidase_su8_sf"/>
</dbReference>
<keyword evidence="9 10" id="KW-0472">Membrane</keyword>
<dbReference type="AlphaFoldDB" id="A0A8D2IIR9"/>
<comment type="subcellular location">
    <subcellularLocation>
        <location evidence="1">Mitochondrion inner membrane</location>
        <topology evidence="1">Single-pass membrane protein</topology>
    </subcellularLocation>
</comment>
<evidence type="ECO:0000256" key="1">
    <source>
        <dbReference type="ARBA" id="ARBA00004434"/>
    </source>
</evidence>
<dbReference type="GO" id="GO:0005743">
    <property type="term" value="C:mitochondrial inner membrane"/>
    <property type="evidence" value="ECO:0007669"/>
    <property type="project" value="UniProtKB-SubCell"/>
</dbReference>
<keyword evidence="6" id="KW-0809">Transit peptide</keyword>
<dbReference type="Proteomes" id="UP000694545">
    <property type="component" value="Unplaced"/>
</dbReference>
<comment type="similarity">
    <text evidence="3">Belongs to the cytochrome c oxidase VIII family.</text>
</comment>
<comment type="pathway">
    <text evidence="2">Energy metabolism; oxidative phosphorylation.</text>
</comment>
<keyword evidence="5" id="KW-0999">Mitochondrion inner membrane</keyword>
<keyword evidence="12" id="KW-1185">Reference proteome</keyword>
<evidence type="ECO:0000256" key="10">
    <source>
        <dbReference type="SAM" id="Phobius"/>
    </source>
</evidence>
<evidence type="ECO:0000256" key="8">
    <source>
        <dbReference type="ARBA" id="ARBA00023128"/>
    </source>
</evidence>
<evidence type="ECO:0000313" key="12">
    <source>
        <dbReference type="Proteomes" id="UP000694545"/>
    </source>
</evidence>
<evidence type="ECO:0000256" key="9">
    <source>
        <dbReference type="ARBA" id="ARBA00023136"/>
    </source>
</evidence>
<reference evidence="11" key="2">
    <citation type="submission" date="2025-09" db="UniProtKB">
        <authorList>
            <consortium name="Ensembl"/>
        </authorList>
    </citation>
    <scope>IDENTIFICATION</scope>
</reference>
<evidence type="ECO:0000256" key="5">
    <source>
        <dbReference type="ARBA" id="ARBA00022792"/>
    </source>
</evidence>
<keyword evidence="7 10" id="KW-1133">Transmembrane helix</keyword>
<keyword evidence="4 10" id="KW-0812">Transmembrane</keyword>
<sequence length="76" mass="9085">MQVLFEVLLRTEVGLIRSNRFLRANSYIWNIKHSIHFTFFPLQDKTIALLVIHAAILIPSYWIMSHLEDYKRRPSD</sequence>
<evidence type="ECO:0000256" key="6">
    <source>
        <dbReference type="ARBA" id="ARBA00022946"/>
    </source>
</evidence>
<proteinExistence type="inferred from homology"/>
<keyword evidence="8" id="KW-0496">Mitochondrion</keyword>
<evidence type="ECO:0000256" key="4">
    <source>
        <dbReference type="ARBA" id="ARBA00022692"/>
    </source>
</evidence>
<dbReference type="GO" id="GO:0006123">
    <property type="term" value="P:mitochondrial electron transport, cytochrome c to oxygen"/>
    <property type="evidence" value="ECO:0007669"/>
    <property type="project" value="InterPro"/>
</dbReference>
<protein>
    <submittedName>
        <fullName evidence="11">Uncharacterized protein</fullName>
    </submittedName>
</protein>
<dbReference type="Pfam" id="PF02285">
    <property type="entry name" value="COX8"/>
    <property type="match status" value="1"/>
</dbReference>
<dbReference type="Gene3D" id="4.10.81.10">
    <property type="entry name" value="Cytochrome c oxidase, subunit 8"/>
    <property type="match status" value="1"/>
</dbReference>
<evidence type="ECO:0000313" key="11">
    <source>
        <dbReference type="Ensembl" id="ENSVKKP00000000030.1"/>
    </source>
</evidence>
<dbReference type="UniPathway" id="UPA00705"/>
<dbReference type="SUPFAM" id="SSF81431">
    <property type="entry name" value="Mitochondrial cytochrome c oxidase subunit VIIIb (aka IX)"/>
    <property type="match status" value="1"/>
</dbReference>